<sequence>MIAARQVLGRVAAPPEHESTSGVFYFWVDKECGVERTQVVTTESRVGTQPVKFVGIVQEVYRRSRQKDVAEEAARFDGRGAVQPMFDSEGVTYAEVAILRTTPVAHTPPTEESEVFLASAQEAREGYGVDRMKAPLDIGLLKNGGTAFAGTAAIDLAFLLGENGGHLNVNGIAGLGTKSTLLLTMNWLLLREVERQLRDKPSDPKRLQVVPVIFNVKNFDLFFIDRWNSEFRRKEAEYKRDWVAMGVPDPKPFNAPTFFAPQAKGLTTPVNTGGRTTGVA</sequence>
<organism evidence="1 2">
    <name type="scientific">Fimbriiglobus ruber</name>
    <dbReference type="NCBI Taxonomy" id="1908690"/>
    <lineage>
        <taxon>Bacteria</taxon>
        <taxon>Pseudomonadati</taxon>
        <taxon>Planctomycetota</taxon>
        <taxon>Planctomycetia</taxon>
        <taxon>Gemmatales</taxon>
        <taxon>Gemmataceae</taxon>
        <taxon>Fimbriiglobus</taxon>
    </lineage>
</organism>
<keyword evidence="1" id="KW-0378">Hydrolase</keyword>
<dbReference type="AlphaFoldDB" id="A0A225DCD6"/>
<dbReference type="Proteomes" id="UP000214646">
    <property type="component" value="Unassembled WGS sequence"/>
</dbReference>
<proteinExistence type="predicted"/>
<dbReference type="EMBL" id="NIDE01000014">
    <property type="protein sequence ID" value="OWK37304.1"/>
    <property type="molecule type" value="Genomic_DNA"/>
</dbReference>
<gene>
    <name evidence="1" type="ORF">FRUB_06424</name>
</gene>
<keyword evidence="1" id="KW-0547">Nucleotide-binding</keyword>
<keyword evidence="2" id="KW-1185">Reference proteome</keyword>
<dbReference type="OrthoDB" id="5240402at2"/>
<reference evidence="2" key="1">
    <citation type="submission" date="2017-06" db="EMBL/GenBank/DDBJ databases">
        <title>Genome analysis of Fimbriiglobus ruber SP5, the first member of the order Planctomycetales with confirmed chitinolytic capability.</title>
        <authorList>
            <person name="Ravin N.V."/>
            <person name="Rakitin A.L."/>
            <person name="Ivanova A.A."/>
            <person name="Beletsky A.V."/>
            <person name="Kulichevskaya I.S."/>
            <person name="Mardanov A.V."/>
            <person name="Dedysh S.N."/>
        </authorList>
    </citation>
    <scope>NUCLEOTIDE SEQUENCE [LARGE SCALE GENOMIC DNA]</scope>
    <source>
        <strain evidence="2">SP5</strain>
    </source>
</reference>
<dbReference type="RefSeq" id="WP_088257261.1">
    <property type="nucleotide sequence ID" value="NZ_NIDE01000014.1"/>
</dbReference>
<keyword evidence="1" id="KW-0067">ATP-binding</keyword>
<name>A0A225DCD6_9BACT</name>
<dbReference type="GO" id="GO:0004386">
    <property type="term" value="F:helicase activity"/>
    <property type="evidence" value="ECO:0007669"/>
    <property type="project" value="UniProtKB-KW"/>
</dbReference>
<protein>
    <submittedName>
        <fullName evidence="1">Bipolar DNA helicase HerA</fullName>
    </submittedName>
</protein>
<evidence type="ECO:0000313" key="1">
    <source>
        <dbReference type="EMBL" id="OWK37304.1"/>
    </source>
</evidence>
<accession>A0A225DCD6</accession>
<evidence type="ECO:0000313" key="2">
    <source>
        <dbReference type="Proteomes" id="UP000214646"/>
    </source>
</evidence>
<comment type="caution">
    <text evidence="1">The sequence shown here is derived from an EMBL/GenBank/DDBJ whole genome shotgun (WGS) entry which is preliminary data.</text>
</comment>
<keyword evidence="1" id="KW-0347">Helicase</keyword>